<dbReference type="GO" id="GO:0016020">
    <property type="term" value="C:membrane"/>
    <property type="evidence" value="ECO:0007669"/>
    <property type="project" value="InterPro"/>
</dbReference>
<dbReference type="PANTHER" id="PTHR37423:SF2">
    <property type="entry name" value="MEMBRANE-BOUND LYTIC MUREIN TRANSGLYCOSYLASE C"/>
    <property type="match status" value="1"/>
</dbReference>
<dbReference type="InterPro" id="IPR000189">
    <property type="entry name" value="Transglyc_AS"/>
</dbReference>
<dbReference type="CDD" id="cd16896">
    <property type="entry name" value="LT_Slt70-like"/>
    <property type="match status" value="1"/>
</dbReference>
<dbReference type="GO" id="GO:0008933">
    <property type="term" value="F:peptidoglycan lytic transglycosylase activity"/>
    <property type="evidence" value="ECO:0007669"/>
    <property type="project" value="InterPro"/>
</dbReference>
<dbReference type="Proteomes" id="UP000256869">
    <property type="component" value="Unassembled WGS sequence"/>
</dbReference>
<protein>
    <submittedName>
        <fullName evidence="3">Transglycosylase-like protein with SLT domain</fullName>
    </submittedName>
</protein>
<gene>
    <name evidence="3" type="ORF">DFP95_101231</name>
</gene>
<evidence type="ECO:0000256" key="1">
    <source>
        <dbReference type="ARBA" id="ARBA00007734"/>
    </source>
</evidence>
<dbReference type="SUPFAM" id="SSF53955">
    <property type="entry name" value="Lysozyme-like"/>
    <property type="match status" value="1"/>
</dbReference>
<dbReference type="PANTHER" id="PTHR37423">
    <property type="entry name" value="SOLUBLE LYTIC MUREIN TRANSGLYCOSYLASE-RELATED"/>
    <property type="match status" value="1"/>
</dbReference>
<reference evidence="3 4" key="1">
    <citation type="submission" date="2018-07" db="EMBL/GenBank/DDBJ databases">
        <title>Genomic Encyclopedia of Type Strains, Phase III (KMG-III): the genomes of soil and plant-associated and newly described type strains.</title>
        <authorList>
            <person name="Whitman W."/>
        </authorList>
    </citation>
    <scope>NUCLEOTIDE SEQUENCE [LARGE SCALE GENOMIC DNA]</scope>
    <source>
        <strain evidence="3 4">CECT 8236</strain>
    </source>
</reference>
<dbReference type="Pfam" id="PF01464">
    <property type="entry name" value="SLT"/>
    <property type="match status" value="1"/>
</dbReference>
<proteinExistence type="inferred from homology"/>
<name>A0A3D9IVD0_9BACL</name>
<dbReference type="OrthoDB" id="9815002at2"/>
<dbReference type="GO" id="GO:0000270">
    <property type="term" value="P:peptidoglycan metabolic process"/>
    <property type="evidence" value="ECO:0007669"/>
    <property type="project" value="InterPro"/>
</dbReference>
<dbReference type="InterPro" id="IPR023346">
    <property type="entry name" value="Lysozyme-like_dom_sf"/>
</dbReference>
<dbReference type="EMBL" id="QRDY01000001">
    <property type="protein sequence ID" value="RED65740.1"/>
    <property type="molecule type" value="Genomic_DNA"/>
</dbReference>
<comment type="caution">
    <text evidence="3">The sequence shown here is derived from an EMBL/GenBank/DDBJ whole genome shotgun (WGS) entry which is preliminary data.</text>
</comment>
<dbReference type="PROSITE" id="PS00922">
    <property type="entry name" value="TRANSGLYCOSYLASE"/>
    <property type="match status" value="1"/>
</dbReference>
<feature type="domain" description="Transglycosylase SLT" evidence="2">
    <location>
        <begin position="112"/>
        <end position="208"/>
    </location>
</feature>
<comment type="similarity">
    <text evidence="1">Belongs to the transglycosylase Slt family.</text>
</comment>
<keyword evidence="4" id="KW-1185">Reference proteome</keyword>
<evidence type="ECO:0000313" key="4">
    <source>
        <dbReference type="Proteomes" id="UP000256869"/>
    </source>
</evidence>
<dbReference type="InterPro" id="IPR008258">
    <property type="entry name" value="Transglycosylase_SLT_dom_1"/>
</dbReference>
<dbReference type="Gene3D" id="1.10.530.10">
    <property type="match status" value="1"/>
</dbReference>
<sequence length="243" mass="25931">MYNGNNLQIDYRELTDVNVTTDPRIIKQILLTQWMSELNPLSNVKETDGTASEGSSLFDMLLNQLSTNTSSQASIVDASADLSRISALSMPTASWGGALTDDSGSSSAYDDLIAAAGAKYGVDPALIKGVVQSESSFNPNAVSSAGAKGLMQLMDDTARGLGVENSFDPAQNIDGGTRFLSYLLRKYEGNVSTALAAYNAGPGRVDRLGIKNDQDIAINLDKLPSETQKYIYKVLNASAQWSI</sequence>
<evidence type="ECO:0000313" key="3">
    <source>
        <dbReference type="EMBL" id="RED65740.1"/>
    </source>
</evidence>
<evidence type="ECO:0000259" key="2">
    <source>
        <dbReference type="Pfam" id="PF01464"/>
    </source>
</evidence>
<accession>A0A3D9IVD0</accession>
<dbReference type="AlphaFoldDB" id="A0A3D9IVD0"/>
<organism evidence="3 4">
    <name type="scientific">Cohnella lupini</name>
    <dbReference type="NCBI Taxonomy" id="1294267"/>
    <lineage>
        <taxon>Bacteria</taxon>
        <taxon>Bacillati</taxon>
        <taxon>Bacillota</taxon>
        <taxon>Bacilli</taxon>
        <taxon>Bacillales</taxon>
        <taxon>Paenibacillaceae</taxon>
        <taxon>Cohnella</taxon>
    </lineage>
</organism>